<dbReference type="GO" id="GO:0006508">
    <property type="term" value="P:proteolysis"/>
    <property type="evidence" value="ECO:0007669"/>
    <property type="project" value="UniProtKB-KW"/>
</dbReference>
<evidence type="ECO:0000256" key="1">
    <source>
        <dbReference type="SAM" id="Coils"/>
    </source>
</evidence>
<keyword evidence="1" id="KW-0175">Coiled coil</keyword>
<dbReference type="Pfam" id="PF10805">
    <property type="entry name" value="DUF2730"/>
    <property type="match status" value="1"/>
</dbReference>
<proteinExistence type="predicted"/>
<evidence type="ECO:0000313" key="3">
    <source>
        <dbReference type="EMBL" id="PWE52141.1"/>
    </source>
</evidence>
<feature type="coiled-coil region" evidence="1">
    <location>
        <begin position="35"/>
        <end position="69"/>
    </location>
</feature>
<evidence type="ECO:0000256" key="2">
    <source>
        <dbReference type="SAM" id="Phobius"/>
    </source>
</evidence>
<name>A0A2U2DFX6_9HYPH</name>
<keyword evidence="4" id="KW-1185">Reference proteome</keyword>
<reference evidence="3 4" key="1">
    <citation type="submission" date="2018-05" db="EMBL/GenBank/DDBJ databases">
        <title>The draft genome of strain NS-104.</title>
        <authorList>
            <person name="Hang P."/>
            <person name="Jiang J."/>
        </authorList>
    </citation>
    <scope>NUCLEOTIDE SEQUENCE [LARGE SCALE GENOMIC DNA]</scope>
    <source>
        <strain evidence="3 4">NS-104</strain>
    </source>
</reference>
<dbReference type="EMBL" id="QFBC01000034">
    <property type="protein sequence ID" value="PWE52141.1"/>
    <property type="molecule type" value="Genomic_DNA"/>
</dbReference>
<dbReference type="GO" id="GO:0008233">
    <property type="term" value="F:peptidase activity"/>
    <property type="evidence" value="ECO:0007669"/>
    <property type="project" value="UniProtKB-KW"/>
</dbReference>
<evidence type="ECO:0000313" key="4">
    <source>
        <dbReference type="Proteomes" id="UP000245252"/>
    </source>
</evidence>
<keyword evidence="2" id="KW-0812">Transmembrane</keyword>
<feature type="transmembrane region" description="Helical" evidence="2">
    <location>
        <begin position="6"/>
        <end position="23"/>
    </location>
</feature>
<comment type="caution">
    <text evidence="3">The sequence shown here is derived from an EMBL/GenBank/DDBJ whole genome shotgun (WGS) entry which is preliminary data.</text>
</comment>
<gene>
    <name evidence="3" type="ORF">DEM27_32600</name>
</gene>
<keyword evidence="3" id="KW-0645">Protease</keyword>
<dbReference type="InterPro" id="IPR020269">
    <property type="entry name" value="Phage_Mu_Releasin"/>
</dbReference>
<accession>A0A2U2DFX6</accession>
<keyword evidence="2" id="KW-0472">Membrane</keyword>
<dbReference type="Proteomes" id="UP000245252">
    <property type="component" value="Unassembled WGS sequence"/>
</dbReference>
<organism evidence="3 4">
    <name type="scientific">Metarhizobium album</name>
    <dbReference type="NCBI Taxonomy" id="2182425"/>
    <lineage>
        <taxon>Bacteria</taxon>
        <taxon>Pseudomonadati</taxon>
        <taxon>Pseudomonadota</taxon>
        <taxon>Alphaproteobacteria</taxon>
        <taxon>Hyphomicrobiales</taxon>
        <taxon>Rhizobiaceae</taxon>
        <taxon>Metarhizobium</taxon>
    </lineage>
</organism>
<keyword evidence="3" id="KW-0378">Hydrolase</keyword>
<sequence length="120" mass="13621">MEMLAIIPWVSGAISIITLLTLVKNMLSSGEKALAERVSKSEQEANARLAKVEQKAIEYDRRIQAIESDMKHLPDRDAVHQLQVTMERIGGRLDTMDERLKPIAATNHRLQEFLLEQAQK</sequence>
<dbReference type="OrthoDB" id="7857886at2"/>
<dbReference type="AlphaFoldDB" id="A0A2U2DFX6"/>
<protein>
    <submittedName>
        <fullName evidence="3">Clp protease</fullName>
    </submittedName>
</protein>
<keyword evidence="2" id="KW-1133">Transmembrane helix</keyword>